<gene>
    <name evidence="2" type="ORF">METZ01_LOCUS245520</name>
</gene>
<dbReference type="EMBL" id="UINC01064211">
    <property type="protein sequence ID" value="SVB92666.1"/>
    <property type="molecule type" value="Genomic_DNA"/>
</dbReference>
<dbReference type="AlphaFoldDB" id="A0A382HZA6"/>
<dbReference type="Pfam" id="PF03412">
    <property type="entry name" value="Peptidase_C39"/>
    <property type="match status" value="1"/>
</dbReference>
<sequence>MDIRSVRSGALGVIAIARQFGVRITADAIDSALAQENIKKPKDLEKILAGLGVTARFRRPKFKNFQDNLYYYPCVALFKDGTARIVVDPGKKEGEPSTFTCIDPLDPVSATEILTEGDFLRLWTGLIILVSKRTGIEAQDRIFGWPWFLP</sequence>
<organism evidence="2">
    <name type="scientific">marine metagenome</name>
    <dbReference type="NCBI Taxonomy" id="408172"/>
    <lineage>
        <taxon>unclassified sequences</taxon>
        <taxon>metagenomes</taxon>
        <taxon>ecological metagenomes</taxon>
    </lineage>
</organism>
<feature type="non-terminal residue" evidence="2">
    <location>
        <position position="150"/>
    </location>
</feature>
<accession>A0A382HZA6</accession>
<dbReference type="GO" id="GO:0016020">
    <property type="term" value="C:membrane"/>
    <property type="evidence" value="ECO:0007669"/>
    <property type="project" value="InterPro"/>
</dbReference>
<dbReference type="InterPro" id="IPR005074">
    <property type="entry name" value="Peptidase_C39"/>
</dbReference>
<reference evidence="2" key="1">
    <citation type="submission" date="2018-05" db="EMBL/GenBank/DDBJ databases">
        <authorList>
            <person name="Lanie J.A."/>
            <person name="Ng W.-L."/>
            <person name="Kazmierczak K.M."/>
            <person name="Andrzejewski T.M."/>
            <person name="Davidsen T.M."/>
            <person name="Wayne K.J."/>
            <person name="Tettelin H."/>
            <person name="Glass J.I."/>
            <person name="Rusch D."/>
            <person name="Podicherti R."/>
            <person name="Tsui H.-C.T."/>
            <person name="Winkler M.E."/>
        </authorList>
    </citation>
    <scope>NUCLEOTIDE SEQUENCE</scope>
</reference>
<evidence type="ECO:0000313" key="2">
    <source>
        <dbReference type="EMBL" id="SVB92666.1"/>
    </source>
</evidence>
<proteinExistence type="predicted"/>
<dbReference type="GO" id="GO:0005524">
    <property type="term" value="F:ATP binding"/>
    <property type="evidence" value="ECO:0007669"/>
    <property type="project" value="InterPro"/>
</dbReference>
<dbReference type="Gene3D" id="3.90.70.10">
    <property type="entry name" value="Cysteine proteinases"/>
    <property type="match status" value="1"/>
</dbReference>
<evidence type="ECO:0000259" key="1">
    <source>
        <dbReference type="PROSITE" id="PS50990"/>
    </source>
</evidence>
<dbReference type="PROSITE" id="PS50990">
    <property type="entry name" value="PEPTIDASE_C39"/>
    <property type="match status" value="1"/>
</dbReference>
<dbReference type="GO" id="GO:0006508">
    <property type="term" value="P:proteolysis"/>
    <property type="evidence" value="ECO:0007669"/>
    <property type="project" value="InterPro"/>
</dbReference>
<name>A0A382HZA6_9ZZZZ</name>
<protein>
    <recommendedName>
        <fullName evidence="1">Peptidase C39 domain-containing protein</fullName>
    </recommendedName>
</protein>
<dbReference type="GO" id="GO:0008233">
    <property type="term" value="F:peptidase activity"/>
    <property type="evidence" value="ECO:0007669"/>
    <property type="project" value="InterPro"/>
</dbReference>
<feature type="domain" description="Peptidase C39" evidence="1">
    <location>
        <begin position="2"/>
        <end position="130"/>
    </location>
</feature>